<name>A0ABT9HYI4_9GAMM</name>
<reference evidence="2 3" key="1">
    <citation type="submission" date="2022-11" db="EMBL/GenBank/DDBJ databases">
        <title>Viruses from the air-sea interface of a natural surface slick.</title>
        <authorList>
            <person name="Rahlff J."/>
            <person name="Holmfeldt K."/>
        </authorList>
    </citation>
    <scope>NUCLEOTIDE SEQUENCE [LARGE SCALE GENOMIC DNA]</scope>
    <source>
        <strain evidence="2 3">SMS4</strain>
    </source>
</reference>
<keyword evidence="1" id="KW-0472">Membrane</keyword>
<evidence type="ECO:0000256" key="1">
    <source>
        <dbReference type="SAM" id="Phobius"/>
    </source>
</evidence>
<gene>
    <name evidence="2" type="ORF">ORJ04_09530</name>
</gene>
<sequence>MEFLDHPIALIIVGILSFPVYKTLAKVFFGENYEDLAETIRFVATADWYSLFKGRFWEDWDATMKFNIFIALCFGWVVAVTEILARYVL</sequence>
<feature type="transmembrane region" description="Helical" evidence="1">
    <location>
        <begin position="7"/>
        <end position="29"/>
    </location>
</feature>
<keyword evidence="1" id="KW-0812">Transmembrane</keyword>
<dbReference type="EMBL" id="JAPJDZ010000019">
    <property type="protein sequence ID" value="MDP5136189.1"/>
    <property type="molecule type" value="Genomic_DNA"/>
</dbReference>
<organism evidence="2 3">
    <name type="scientific">Rheinheimera baltica</name>
    <dbReference type="NCBI Taxonomy" id="67576"/>
    <lineage>
        <taxon>Bacteria</taxon>
        <taxon>Pseudomonadati</taxon>
        <taxon>Pseudomonadota</taxon>
        <taxon>Gammaproteobacteria</taxon>
        <taxon>Chromatiales</taxon>
        <taxon>Chromatiaceae</taxon>
        <taxon>Rheinheimera</taxon>
    </lineage>
</organism>
<keyword evidence="1" id="KW-1133">Transmembrane helix</keyword>
<dbReference type="RefSeq" id="WP_305975435.1">
    <property type="nucleotide sequence ID" value="NZ_JAPJDZ010000019.1"/>
</dbReference>
<comment type="caution">
    <text evidence="2">The sequence shown here is derived from an EMBL/GenBank/DDBJ whole genome shotgun (WGS) entry which is preliminary data.</text>
</comment>
<dbReference type="Proteomes" id="UP001231109">
    <property type="component" value="Unassembled WGS sequence"/>
</dbReference>
<feature type="transmembrane region" description="Helical" evidence="1">
    <location>
        <begin position="66"/>
        <end position="85"/>
    </location>
</feature>
<evidence type="ECO:0000313" key="3">
    <source>
        <dbReference type="Proteomes" id="UP001231109"/>
    </source>
</evidence>
<protein>
    <recommendedName>
        <fullName evidence="4">ABC transporter permease</fullName>
    </recommendedName>
</protein>
<proteinExistence type="predicted"/>
<evidence type="ECO:0008006" key="4">
    <source>
        <dbReference type="Google" id="ProtNLM"/>
    </source>
</evidence>
<evidence type="ECO:0000313" key="2">
    <source>
        <dbReference type="EMBL" id="MDP5136189.1"/>
    </source>
</evidence>
<accession>A0ABT9HYI4</accession>
<keyword evidence="3" id="KW-1185">Reference proteome</keyword>